<dbReference type="AlphaFoldDB" id="A0AAJ2JRE1"/>
<keyword evidence="1" id="KW-0472">Membrane</keyword>
<feature type="transmembrane region" description="Helical" evidence="1">
    <location>
        <begin position="118"/>
        <end position="149"/>
    </location>
</feature>
<reference evidence="3" key="1">
    <citation type="submission" date="2023-09" db="EMBL/GenBank/DDBJ databases">
        <title>Paenibacillus sp. chi10 Genome sequencing and assembly.</title>
        <authorList>
            <person name="Kim I."/>
        </authorList>
    </citation>
    <scope>NUCLEOTIDE SEQUENCE [LARGE SCALE GENOMIC DNA]</scope>
    <source>
        <strain evidence="3">chi10</strain>
    </source>
</reference>
<evidence type="ECO:0000313" key="3">
    <source>
        <dbReference type="Proteomes" id="UP001250538"/>
    </source>
</evidence>
<keyword evidence="3" id="KW-1185">Reference proteome</keyword>
<evidence type="ECO:0000256" key="1">
    <source>
        <dbReference type="SAM" id="Phobius"/>
    </source>
</evidence>
<feature type="transmembrane region" description="Helical" evidence="1">
    <location>
        <begin position="155"/>
        <end position="179"/>
    </location>
</feature>
<keyword evidence="1" id="KW-0812">Transmembrane</keyword>
<evidence type="ECO:0000313" key="2">
    <source>
        <dbReference type="EMBL" id="MDT8974777.1"/>
    </source>
</evidence>
<sequence>MSFNAFQLKLLAAMLMTLDHIQAYFPNSVPLAFHWLGRISAPIFFFLLIEGYTYTRNRKRYMLRLAAGAASMAIGSTLLLQLLPGGSIPNNIFLSMLGALVLLASYEWSLRSESGAAGWMLCCAVAAAMVVGVEFSWLAVSMTLVFYLFRGCKRAMAIAYIASSLVFTVGLDLFDMFIYGGTAMWVNEYNLWTYSQWMMVFAIIPIGLYNQRRGYQSMWAKYGFYLYYPLHIWILYAGSIMFE</sequence>
<protein>
    <submittedName>
        <fullName evidence="2">TraX family protein</fullName>
    </submittedName>
</protein>
<accession>A0AAJ2JRE1</accession>
<proteinExistence type="predicted"/>
<organism evidence="2 3">
    <name type="scientific">Paenibacillus suaedae</name>
    <dbReference type="NCBI Taxonomy" id="3077233"/>
    <lineage>
        <taxon>Bacteria</taxon>
        <taxon>Bacillati</taxon>
        <taxon>Bacillota</taxon>
        <taxon>Bacilli</taxon>
        <taxon>Bacillales</taxon>
        <taxon>Paenibacillaceae</taxon>
        <taxon>Paenibacillus</taxon>
    </lineage>
</organism>
<comment type="caution">
    <text evidence="2">The sequence shown here is derived from an EMBL/GenBank/DDBJ whole genome shotgun (WGS) entry which is preliminary data.</text>
</comment>
<dbReference type="InterPro" id="IPR008875">
    <property type="entry name" value="TraX"/>
</dbReference>
<feature type="transmembrane region" description="Helical" evidence="1">
    <location>
        <begin position="191"/>
        <end position="210"/>
    </location>
</feature>
<feature type="transmembrane region" description="Helical" evidence="1">
    <location>
        <begin position="61"/>
        <end position="82"/>
    </location>
</feature>
<name>A0AAJ2JRE1_9BACL</name>
<dbReference type="EMBL" id="JAVYAA010000001">
    <property type="protein sequence ID" value="MDT8974777.1"/>
    <property type="molecule type" value="Genomic_DNA"/>
</dbReference>
<gene>
    <name evidence="2" type="ORF">RQP50_00805</name>
</gene>
<feature type="transmembrane region" description="Helical" evidence="1">
    <location>
        <begin position="222"/>
        <end position="242"/>
    </location>
</feature>
<dbReference type="RefSeq" id="WP_072727480.1">
    <property type="nucleotide sequence ID" value="NZ_JAVYAA010000001.1"/>
</dbReference>
<feature type="transmembrane region" description="Helical" evidence="1">
    <location>
        <begin position="33"/>
        <end position="49"/>
    </location>
</feature>
<dbReference type="Proteomes" id="UP001250538">
    <property type="component" value="Unassembled WGS sequence"/>
</dbReference>
<dbReference type="Pfam" id="PF05857">
    <property type="entry name" value="TraX"/>
    <property type="match status" value="1"/>
</dbReference>
<keyword evidence="1" id="KW-1133">Transmembrane helix</keyword>